<dbReference type="RefSeq" id="WP_186246078.1">
    <property type="nucleotide sequence ID" value="NZ_OCTY01000002.1"/>
</dbReference>
<name>A0A7Z7INP2_9MYCO</name>
<dbReference type="EMBL" id="OCTY01000002">
    <property type="protein sequence ID" value="SOJ56981.1"/>
    <property type="molecule type" value="Genomic_DNA"/>
</dbReference>
<dbReference type="AlphaFoldDB" id="A0A7Z7INP2"/>
<evidence type="ECO:0000313" key="2">
    <source>
        <dbReference type="Proteomes" id="UP000554965"/>
    </source>
</evidence>
<proteinExistence type="predicted"/>
<reference evidence="1 2" key="1">
    <citation type="submission" date="2017-10" db="EMBL/GenBank/DDBJ databases">
        <authorList>
            <consortium name="Urmite Genomes"/>
        </authorList>
    </citation>
    <scope>NUCLEOTIDE SEQUENCE [LARGE SCALE GENOMIC DNA]</scope>
    <source>
        <strain evidence="1 2">FB-527</strain>
    </source>
</reference>
<dbReference type="Proteomes" id="UP000554965">
    <property type="component" value="Unassembled WGS sequence"/>
</dbReference>
<sequence length="65" mass="7101">MAGVGTVEDTIVFEVAAVFDQQRRQLAQHLLSQTRDMENMGHVPDAVVDHAVTTLLLDTLTPARA</sequence>
<accession>A0A7Z7INP2</accession>
<comment type="caution">
    <text evidence="1">The sequence shown here is derived from an EMBL/GenBank/DDBJ whole genome shotgun (WGS) entry which is preliminary data.</text>
</comment>
<evidence type="ECO:0000313" key="1">
    <source>
        <dbReference type="EMBL" id="SOJ56981.1"/>
    </source>
</evidence>
<organism evidence="1 2">
    <name type="scientific">Mycobacterium simulans</name>
    <dbReference type="NCBI Taxonomy" id="627089"/>
    <lineage>
        <taxon>Bacteria</taxon>
        <taxon>Bacillati</taxon>
        <taxon>Actinomycetota</taxon>
        <taxon>Actinomycetes</taxon>
        <taxon>Mycobacteriales</taxon>
        <taxon>Mycobacteriaceae</taxon>
        <taxon>Mycobacterium</taxon>
    </lineage>
</organism>
<keyword evidence="2" id="KW-1185">Reference proteome</keyword>
<protein>
    <submittedName>
        <fullName evidence="1">Uncharacterized protein</fullName>
    </submittedName>
</protein>
<gene>
    <name evidence="1" type="ORF">MSIMFB_04459</name>
</gene>